<name>A0A7W7TAA4_9PSEU</name>
<keyword evidence="2" id="KW-1185">Reference proteome</keyword>
<protein>
    <submittedName>
        <fullName evidence="1">Uncharacterized protein</fullName>
    </submittedName>
</protein>
<comment type="caution">
    <text evidence="1">The sequence shown here is derived from an EMBL/GenBank/DDBJ whole genome shotgun (WGS) entry which is preliminary data.</text>
</comment>
<sequence>MTTWRPADEHESTAGWHLWLSLSTPLWPGPAWDGTAASAMAGLGTVLSACARLECTGPLSDLLHSAVFVGSLPHELWSTDLEPLDGERLALLHADLSGVADHFSHLRTVLATGGGWAELESR</sequence>
<organism evidence="1 2">
    <name type="scientific">Saccharothrix violaceirubra</name>
    <dbReference type="NCBI Taxonomy" id="413306"/>
    <lineage>
        <taxon>Bacteria</taxon>
        <taxon>Bacillati</taxon>
        <taxon>Actinomycetota</taxon>
        <taxon>Actinomycetes</taxon>
        <taxon>Pseudonocardiales</taxon>
        <taxon>Pseudonocardiaceae</taxon>
        <taxon>Saccharothrix</taxon>
    </lineage>
</organism>
<gene>
    <name evidence="1" type="ORF">F4559_006792</name>
</gene>
<evidence type="ECO:0000313" key="2">
    <source>
        <dbReference type="Proteomes" id="UP000542674"/>
    </source>
</evidence>
<proteinExistence type="predicted"/>
<dbReference type="RefSeq" id="WP_184675093.1">
    <property type="nucleotide sequence ID" value="NZ_BAABAI010000021.1"/>
</dbReference>
<accession>A0A7W7TAA4</accession>
<evidence type="ECO:0000313" key="1">
    <source>
        <dbReference type="EMBL" id="MBB4969433.1"/>
    </source>
</evidence>
<dbReference type="Proteomes" id="UP000542674">
    <property type="component" value="Unassembled WGS sequence"/>
</dbReference>
<dbReference type="AlphaFoldDB" id="A0A7W7TAA4"/>
<reference evidence="1 2" key="1">
    <citation type="submission" date="2020-08" db="EMBL/GenBank/DDBJ databases">
        <title>Sequencing the genomes of 1000 actinobacteria strains.</title>
        <authorList>
            <person name="Klenk H.-P."/>
        </authorList>
    </citation>
    <scope>NUCLEOTIDE SEQUENCE [LARGE SCALE GENOMIC DNA]</scope>
    <source>
        <strain evidence="1 2">DSM 45084</strain>
    </source>
</reference>
<dbReference type="EMBL" id="JACHJS010000001">
    <property type="protein sequence ID" value="MBB4969433.1"/>
    <property type="molecule type" value="Genomic_DNA"/>
</dbReference>